<comment type="caution">
    <text evidence="14">The sequence shown here is derived from an EMBL/GenBank/DDBJ whole genome shotgun (WGS) entry which is preliminary data.</text>
</comment>
<dbReference type="InterPro" id="IPR002553">
    <property type="entry name" value="Clathrin/coatomer_adapt-like_N"/>
</dbReference>
<evidence type="ECO:0000256" key="6">
    <source>
        <dbReference type="ARBA" id="ARBA00022892"/>
    </source>
</evidence>
<sequence>MEKSCSLLVHFDKGTPAIANEIKEALEGNDVSAKICVASEDHTVQKLLLLYLEIINKTDAKGRVLPEMILICQNLRNNLQHPNEYIRGVTLRFLCRLNEVEIMEPLIPSVLENLEHRHPFIRRNAILAVMSIYKLPQGEQLLVDAPEMIEKALSTEQDQSAKRNAFLMLFNFIYECAGTLVLYSSSAPTAIRAAANTYCVSFFSLSEALSSPNLDIRRKTLDIVLELITPRNVSEVVQTLKKEVVKTQSGELEKDGEYRQMLIQAIHSCAIKFPEVASNCGSFVDGFLGTEQCCSGIYDSSKKSLEDEVQDDLKRATGEFIKDGDDANKLNRIIQLTGFSDPVYAEAYVTVHHYDIVLDVTVINRTKETLQNLCLELATMGDLKLVDRPQNYTLAPESTKQIKANIKVSSTETGVIFGNCLLFMTSNVLERSVIVLNDIHIDIMDYISPAVCSDAAFRTMWAEFEWENKVAVNSVIQDEKQFLDHIIKSTNMKCLTAPSALDGDCGFLAANLYAKSAFGEDALVNVSIEKQADGKLSGYIRIRSKTQGIALSLGDKITLKQKGGS</sequence>
<dbReference type="EMBL" id="BJWL01000020">
    <property type="protein sequence ID" value="GFZ08228.1"/>
    <property type="molecule type" value="Genomic_DNA"/>
</dbReference>
<evidence type="ECO:0000313" key="14">
    <source>
        <dbReference type="EMBL" id="GFZ08228.1"/>
    </source>
</evidence>
<dbReference type="Pfam" id="PF01602">
    <property type="entry name" value="Adaptin_N"/>
    <property type="match status" value="2"/>
</dbReference>
<feature type="domain" description="Clathrin/coatomer adaptor adaptin-like N-terminal" evidence="11">
    <location>
        <begin position="209"/>
        <end position="283"/>
    </location>
</feature>
<evidence type="ECO:0000256" key="4">
    <source>
        <dbReference type="ARBA" id="ARBA00022490"/>
    </source>
</evidence>
<evidence type="ECO:0000256" key="2">
    <source>
        <dbReference type="ARBA" id="ARBA00004347"/>
    </source>
</evidence>
<keyword evidence="15" id="KW-1185">Reference proteome</keyword>
<dbReference type="InterPro" id="IPR016024">
    <property type="entry name" value="ARM-type_fold"/>
</dbReference>
<organism evidence="14 15">
    <name type="scientific">Actinidia rufa</name>
    <dbReference type="NCBI Taxonomy" id="165716"/>
    <lineage>
        <taxon>Eukaryota</taxon>
        <taxon>Viridiplantae</taxon>
        <taxon>Streptophyta</taxon>
        <taxon>Embryophyta</taxon>
        <taxon>Tracheophyta</taxon>
        <taxon>Spermatophyta</taxon>
        <taxon>Magnoliopsida</taxon>
        <taxon>eudicotyledons</taxon>
        <taxon>Gunneridae</taxon>
        <taxon>Pentapetalae</taxon>
        <taxon>asterids</taxon>
        <taxon>Ericales</taxon>
        <taxon>Actinidiaceae</taxon>
        <taxon>Actinidia</taxon>
    </lineage>
</organism>
<keyword evidence="9" id="KW-0472">Membrane</keyword>
<dbReference type="Pfam" id="PF14806">
    <property type="entry name" value="Coatomer_b_Cpla"/>
    <property type="match status" value="1"/>
</dbReference>
<dbReference type="InterPro" id="IPR029446">
    <property type="entry name" value="COPB1_appendage_platform_dom"/>
</dbReference>
<dbReference type="GO" id="GO:0030126">
    <property type="term" value="C:COPI vesicle coat"/>
    <property type="evidence" value="ECO:0007669"/>
    <property type="project" value="InterPro"/>
</dbReference>
<evidence type="ECO:0000256" key="3">
    <source>
        <dbReference type="ARBA" id="ARBA00022448"/>
    </source>
</evidence>
<evidence type="ECO:0000259" key="12">
    <source>
        <dbReference type="Pfam" id="PF07718"/>
    </source>
</evidence>
<protein>
    <submittedName>
        <fullName evidence="14">Coatomer, beta subunit</fullName>
    </submittedName>
</protein>
<feature type="domain" description="Coatomer beta subunit C-terminal" evidence="12">
    <location>
        <begin position="301"/>
        <end position="421"/>
    </location>
</feature>
<evidence type="ECO:0000256" key="1">
    <source>
        <dbReference type="ARBA" id="ARBA00004255"/>
    </source>
</evidence>
<keyword evidence="5" id="KW-0677">Repeat</keyword>
<keyword evidence="3" id="KW-0813">Transport</keyword>
<dbReference type="GO" id="GO:0005198">
    <property type="term" value="F:structural molecule activity"/>
    <property type="evidence" value="ECO:0007669"/>
    <property type="project" value="InterPro"/>
</dbReference>
<dbReference type="AlphaFoldDB" id="A0A7J0GC03"/>
<proteinExistence type="predicted"/>
<evidence type="ECO:0000259" key="13">
    <source>
        <dbReference type="Pfam" id="PF14806"/>
    </source>
</evidence>
<evidence type="ECO:0000256" key="9">
    <source>
        <dbReference type="ARBA" id="ARBA00023136"/>
    </source>
</evidence>
<reference evidence="14 15" key="1">
    <citation type="submission" date="2019-07" db="EMBL/GenBank/DDBJ databases">
        <title>De Novo Assembly of kiwifruit Actinidia rufa.</title>
        <authorList>
            <person name="Sugita-Konishi S."/>
            <person name="Sato K."/>
            <person name="Mori E."/>
            <person name="Abe Y."/>
            <person name="Kisaki G."/>
            <person name="Hamano K."/>
            <person name="Suezawa K."/>
            <person name="Otani M."/>
            <person name="Fukuda T."/>
            <person name="Manabe T."/>
            <person name="Gomi K."/>
            <person name="Tabuchi M."/>
            <person name="Akimitsu K."/>
            <person name="Kataoka I."/>
        </authorList>
    </citation>
    <scope>NUCLEOTIDE SEQUENCE [LARGE SCALE GENOMIC DNA]</scope>
    <source>
        <strain evidence="15">cv. Fuchu</strain>
    </source>
</reference>
<evidence type="ECO:0000256" key="5">
    <source>
        <dbReference type="ARBA" id="ARBA00022737"/>
    </source>
</evidence>
<dbReference type="GO" id="GO:0006891">
    <property type="term" value="P:intra-Golgi vesicle-mediated transport"/>
    <property type="evidence" value="ECO:0007669"/>
    <property type="project" value="TreeGrafter"/>
</dbReference>
<evidence type="ECO:0000256" key="7">
    <source>
        <dbReference type="ARBA" id="ARBA00022927"/>
    </source>
</evidence>
<keyword evidence="4" id="KW-0963">Cytoplasm</keyword>
<dbReference type="GO" id="GO:0000139">
    <property type="term" value="C:Golgi membrane"/>
    <property type="evidence" value="ECO:0007669"/>
    <property type="project" value="UniProtKB-SubCell"/>
</dbReference>
<dbReference type="GO" id="GO:0006886">
    <property type="term" value="P:intracellular protein transport"/>
    <property type="evidence" value="ECO:0007669"/>
    <property type="project" value="InterPro"/>
</dbReference>
<keyword evidence="6" id="KW-0931">ER-Golgi transport</keyword>
<dbReference type="OrthoDB" id="10261439at2759"/>
<evidence type="ECO:0000256" key="8">
    <source>
        <dbReference type="ARBA" id="ARBA00023034"/>
    </source>
</evidence>
<gene>
    <name evidence="14" type="ORF">Acr_20g0000360</name>
</gene>
<feature type="domain" description="Clathrin/coatomer adaptor adaptin-like N-terminal" evidence="11">
    <location>
        <begin position="36"/>
        <end position="169"/>
    </location>
</feature>
<evidence type="ECO:0000313" key="15">
    <source>
        <dbReference type="Proteomes" id="UP000585474"/>
    </source>
</evidence>
<dbReference type="Gene3D" id="1.25.10.10">
    <property type="entry name" value="Leucine-rich Repeat Variant"/>
    <property type="match status" value="2"/>
</dbReference>
<dbReference type="PANTHER" id="PTHR10635">
    <property type="entry name" value="COATOMER SUBUNIT BETA"/>
    <property type="match status" value="1"/>
</dbReference>
<dbReference type="GO" id="GO:0006888">
    <property type="term" value="P:endoplasmic reticulum to Golgi vesicle-mediated transport"/>
    <property type="evidence" value="ECO:0007669"/>
    <property type="project" value="TreeGrafter"/>
</dbReference>
<keyword evidence="10" id="KW-0968">Cytoplasmic vesicle</keyword>
<keyword evidence="7" id="KW-0653">Protein transport</keyword>
<dbReference type="Proteomes" id="UP000585474">
    <property type="component" value="Unassembled WGS sequence"/>
</dbReference>
<feature type="domain" description="Coatomer beta subunit appendage platform" evidence="13">
    <location>
        <begin position="430"/>
        <end position="557"/>
    </location>
</feature>
<dbReference type="SUPFAM" id="SSF48371">
    <property type="entry name" value="ARM repeat"/>
    <property type="match status" value="1"/>
</dbReference>
<name>A0A7J0GC03_9ERIC</name>
<keyword evidence="8" id="KW-0333">Golgi apparatus</keyword>
<accession>A0A7J0GC03</accession>
<evidence type="ECO:0000259" key="11">
    <source>
        <dbReference type="Pfam" id="PF01602"/>
    </source>
</evidence>
<dbReference type="InterPro" id="IPR011710">
    <property type="entry name" value="Coatomer_bsu_C"/>
</dbReference>
<dbReference type="Pfam" id="PF07718">
    <property type="entry name" value="Coatamer_beta_C"/>
    <property type="match status" value="1"/>
</dbReference>
<dbReference type="PANTHER" id="PTHR10635:SF0">
    <property type="entry name" value="COATOMER SUBUNIT BETA"/>
    <property type="match status" value="1"/>
</dbReference>
<evidence type="ECO:0000256" key="10">
    <source>
        <dbReference type="ARBA" id="ARBA00023329"/>
    </source>
</evidence>
<dbReference type="InterPro" id="IPR016460">
    <property type="entry name" value="COPB1"/>
</dbReference>
<dbReference type="InterPro" id="IPR011989">
    <property type="entry name" value="ARM-like"/>
</dbReference>
<comment type="subcellular location">
    <subcellularLocation>
        <location evidence="2">Cytoplasmic vesicle</location>
        <location evidence="2">COPI-coated vesicle membrane</location>
        <topology evidence="2">Peripheral membrane protein</topology>
        <orientation evidence="2">Cytoplasmic side</orientation>
    </subcellularLocation>
    <subcellularLocation>
        <location evidence="1">Golgi apparatus membrane</location>
        <topology evidence="1">Peripheral membrane protein</topology>
        <orientation evidence="1">Cytoplasmic side</orientation>
    </subcellularLocation>
</comment>